<accession>A0A3D8SBA2</accession>
<name>A0A3D8SBA2_9EURO</name>
<reference evidence="1 2" key="1">
    <citation type="journal article" date="2018" name="IMA Fungus">
        <title>IMA Genome-F 9: Draft genome sequence of Annulohypoxylon stygium, Aspergillus mulundensis, Berkeleyomyces basicola (syn. Thielaviopsis basicola), Ceratocystis smalleyi, two Cercospora beticola strains, Coleophoma cylindrospora, Fusarium fracticaudum, Phialophora cf. hyalina, and Morchella septimelata.</title>
        <authorList>
            <person name="Wingfield B.D."/>
            <person name="Bills G.F."/>
            <person name="Dong Y."/>
            <person name="Huang W."/>
            <person name="Nel W.J."/>
            <person name="Swalarsk-Parry B.S."/>
            <person name="Vaghefi N."/>
            <person name="Wilken P.M."/>
            <person name="An Z."/>
            <person name="de Beer Z.W."/>
            <person name="De Vos L."/>
            <person name="Chen L."/>
            <person name="Duong T.A."/>
            <person name="Gao Y."/>
            <person name="Hammerbacher A."/>
            <person name="Kikkert J.R."/>
            <person name="Li Y."/>
            <person name="Li H."/>
            <person name="Li K."/>
            <person name="Li Q."/>
            <person name="Liu X."/>
            <person name="Ma X."/>
            <person name="Naidoo K."/>
            <person name="Pethybridge S.J."/>
            <person name="Sun J."/>
            <person name="Steenkamp E.T."/>
            <person name="van der Nest M.A."/>
            <person name="van Wyk S."/>
            <person name="Wingfield M.J."/>
            <person name="Xiong C."/>
            <person name="Yue Q."/>
            <person name="Zhang X."/>
        </authorList>
    </citation>
    <scope>NUCLEOTIDE SEQUENCE [LARGE SCALE GENOMIC DNA]</scope>
    <source>
        <strain evidence="1 2">DSM 5745</strain>
    </source>
</reference>
<keyword evidence="2" id="KW-1185">Reference proteome</keyword>
<evidence type="ECO:0000313" key="1">
    <source>
        <dbReference type="EMBL" id="RDW83596.1"/>
    </source>
</evidence>
<dbReference type="EMBL" id="PVWQ01000004">
    <property type="protein sequence ID" value="RDW83596.1"/>
    <property type="molecule type" value="Genomic_DNA"/>
</dbReference>
<organism evidence="1 2">
    <name type="scientific">Aspergillus mulundensis</name>
    <dbReference type="NCBI Taxonomy" id="1810919"/>
    <lineage>
        <taxon>Eukaryota</taxon>
        <taxon>Fungi</taxon>
        <taxon>Dikarya</taxon>
        <taxon>Ascomycota</taxon>
        <taxon>Pezizomycotina</taxon>
        <taxon>Eurotiomycetes</taxon>
        <taxon>Eurotiomycetidae</taxon>
        <taxon>Eurotiales</taxon>
        <taxon>Aspergillaceae</taxon>
        <taxon>Aspergillus</taxon>
        <taxon>Aspergillus subgen. Nidulantes</taxon>
    </lineage>
</organism>
<dbReference type="GeneID" id="38114292"/>
<proteinExistence type="predicted"/>
<dbReference type="RefSeq" id="XP_026604934.1">
    <property type="nucleotide sequence ID" value="XM_026745938.1"/>
</dbReference>
<dbReference type="OrthoDB" id="4424523at2759"/>
<evidence type="ECO:0000313" key="2">
    <source>
        <dbReference type="Proteomes" id="UP000256690"/>
    </source>
</evidence>
<protein>
    <submittedName>
        <fullName evidence="1">Uncharacterized protein</fullName>
    </submittedName>
</protein>
<dbReference type="AlphaFoldDB" id="A0A3D8SBA2"/>
<comment type="caution">
    <text evidence="1">The sequence shown here is derived from an EMBL/GenBank/DDBJ whole genome shotgun (WGS) entry which is preliminary data.</text>
</comment>
<gene>
    <name evidence="1" type="ORF">DSM5745_03922</name>
</gene>
<dbReference type="Proteomes" id="UP000256690">
    <property type="component" value="Unassembled WGS sequence"/>
</dbReference>
<sequence length="297" mass="34471">MASTIRHSLLLHRSNRIQCKPRMAFSTDPKPRPPWDRPTWSNIDVSLSTENYPGVGKVKQGAARWGFALYRCTYAEKYDSAWKRLVELIQAHVPSTLEKTGRLDLLPTHDLPVIEDPKLDGATSHDIREHFTQWTETQLARILVDPTTRTGRMQNPTAFATGLGPRTVPYPLQNILGPRFNYCLFADEICLESMDEMPSSPVVKLLNRDWVRPRTARDVLGPNSEYKICDDHGYHDGITDDPDEDVGWMYMPVHCYIDYFDRLMEPMDWDHAYRRPPEMEMQVMLPGWWRKKEKPVS</sequence>
<dbReference type="STRING" id="1810919.A0A3D8SBA2"/>